<organism evidence="2">
    <name type="scientific">viral metagenome</name>
    <dbReference type="NCBI Taxonomy" id="1070528"/>
    <lineage>
        <taxon>unclassified sequences</taxon>
        <taxon>metagenomes</taxon>
        <taxon>organismal metagenomes</taxon>
    </lineage>
</organism>
<protein>
    <recommendedName>
        <fullName evidence="3">Protein kinase domain-containing protein</fullName>
    </recommendedName>
</protein>
<proteinExistence type="predicted"/>
<feature type="region of interest" description="Disordered" evidence="1">
    <location>
        <begin position="416"/>
        <end position="458"/>
    </location>
</feature>
<accession>A0A6C0EYJ0</accession>
<reference evidence="2" key="1">
    <citation type="journal article" date="2020" name="Nature">
        <title>Giant virus diversity and host interactions through global metagenomics.</title>
        <authorList>
            <person name="Schulz F."/>
            <person name="Roux S."/>
            <person name="Paez-Espino D."/>
            <person name="Jungbluth S."/>
            <person name="Walsh D.A."/>
            <person name="Denef V.J."/>
            <person name="McMahon K.D."/>
            <person name="Konstantinidis K.T."/>
            <person name="Eloe-Fadrosh E.A."/>
            <person name="Kyrpides N.C."/>
            <person name="Woyke T."/>
        </authorList>
    </citation>
    <scope>NUCLEOTIDE SEQUENCE</scope>
    <source>
        <strain evidence="2">GVMAG-M-3300009161-34</strain>
    </source>
</reference>
<feature type="compositionally biased region" description="Low complexity" evidence="1">
    <location>
        <begin position="260"/>
        <end position="283"/>
    </location>
</feature>
<feature type="region of interest" description="Disordered" evidence="1">
    <location>
        <begin position="237"/>
        <end position="290"/>
    </location>
</feature>
<feature type="compositionally biased region" description="Low complexity" evidence="1">
    <location>
        <begin position="372"/>
        <end position="387"/>
    </location>
</feature>
<feature type="region of interest" description="Disordered" evidence="1">
    <location>
        <begin position="365"/>
        <end position="394"/>
    </location>
</feature>
<dbReference type="Gene3D" id="1.10.510.10">
    <property type="entry name" value="Transferase(Phosphotransferase) domain 1"/>
    <property type="match status" value="1"/>
</dbReference>
<feature type="compositionally biased region" description="Polar residues" evidence="1">
    <location>
        <begin position="244"/>
        <end position="253"/>
    </location>
</feature>
<name>A0A6C0EYJ0_9ZZZZ</name>
<evidence type="ECO:0008006" key="3">
    <source>
        <dbReference type="Google" id="ProtNLM"/>
    </source>
</evidence>
<evidence type="ECO:0000256" key="1">
    <source>
        <dbReference type="SAM" id="MobiDB-lite"/>
    </source>
</evidence>
<feature type="compositionally biased region" description="Acidic residues" evidence="1">
    <location>
        <begin position="440"/>
        <end position="458"/>
    </location>
</feature>
<sequence>MDIGNDDTISSSGKGTFSLYYRKHDNSGLFSSLEESELEIKNSKNYIPVYENYFNFNDTNYNSINLNQRYYVSALSGIVDKNNIQAAVVDSFKSVPESLTIAHKPIFIKFSPLIDPIKYMTGKYDSITSESPRGTVNSEALNLPTFSKLEHTHGVVKANDRNNSAYVDGFFSYLSSQLLNHHDFANGLDFYGFFNATKANFYYNVIDDIDYLDKNHYFNKHRNVLFSVEDTDAYSFESGDSNRESQSNKNGTRNVKNKIKIVNNSSNGDGNSHGNSDCDGNSGDSDDSDRNKQYIIHDDFDSVCKELHGVFCVSSIDSVVDSSITDINAIDLATLCDSNADINNDNQVISKSECDNNANIEEFHINKDIDDTSSSDSGTESCSSRSSYTDDDDVCNGTADAKGNIINDVYENDIEIDSIGNNSGGGSDGSNSECSKGDDSEASDDSEDSEDSDYDSEDDDTLWATIHNFPVSAIMLEKCDDTLDSLMMQEEDMKDGEWKSALIQIIMSLIAYQKAFGFTHNDLHTNNVMFVYTEKEYIYYLYDKKYYRVPTYNRIFKIIDFGRAIYRYKSKTICSDSFSMTGDAATQYNCEPYLNDKKPRLDPNYSFDLCRLGCSIFDYFVDNIGDVTKICKANPIAKLIVEWVTDDQGRNILYKTNGEERYPDFKLYKMIARNVHNHTPHSQLSKPIFAAYEFPKKQVKPKHKIINIDKIPSYMV</sequence>
<evidence type="ECO:0000313" key="2">
    <source>
        <dbReference type="EMBL" id="QHT33379.1"/>
    </source>
</evidence>
<dbReference type="EMBL" id="MN738966">
    <property type="protein sequence ID" value="QHT33379.1"/>
    <property type="molecule type" value="Genomic_DNA"/>
</dbReference>
<dbReference type="SUPFAM" id="SSF56112">
    <property type="entry name" value="Protein kinase-like (PK-like)"/>
    <property type="match status" value="1"/>
</dbReference>
<dbReference type="AlphaFoldDB" id="A0A6C0EYJ0"/>
<dbReference type="InterPro" id="IPR011009">
    <property type="entry name" value="Kinase-like_dom_sf"/>
</dbReference>